<protein>
    <submittedName>
        <fullName evidence="2">Uncharacterized protein</fullName>
    </submittedName>
</protein>
<accession>A0A4Z2F5T9</accession>
<evidence type="ECO:0000256" key="1">
    <source>
        <dbReference type="SAM" id="MobiDB-lite"/>
    </source>
</evidence>
<evidence type="ECO:0000313" key="2">
    <source>
        <dbReference type="EMBL" id="TNN36606.1"/>
    </source>
</evidence>
<proteinExistence type="predicted"/>
<gene>
    <name evidence="2" type="ORF">EYF80_053231</name>
</gene>
<organism evidence="2 3">
    <name type="scientific">Liparis tanakae</name>
    <name type="common">Tanaka's snailfish</name>
    <dbReference type="NCBI Taxonomy" id="230148"/>
    <lineage>
        <taxon>Eukaryota</taxon>
        <taxon>Metazoa</taxon>
        <taxon>Chordata</taxon>
        <taxon>Craniata</taxon>
        <taxon>Vertebrata</taxon>
        <taxon>Euteleostomi</taxon>
        <taxon>Actinopterygii</taxon>
        <taxon>Neopterygii</taxon>
        <taxon>Teleostei</taxon>
        <taxon>Neoteleostei</taxon>
        <taxon>Acanthomorphata</taxon>
        <taxon>Eupercaria</taxon>
        <taxon>Perciformes</taxon>
        <taxon>Cottioidei</taxon>
        <taxon>Cottales</taxon>
        <taxon>Liparidae</taxon>
        <taxon>Liparis</taxon>
    </lineage>
</organism>
<feature type="region of interest" description="Disordered" evidence="1">
    <location>
        <begin position="164"/>
        <end position="185"/>
    </location>
</feature>
<sequence>MLPRPQKAPSIRRPRPFLCIFRERRPCRPWNVRPSTRRTRFLLSSLENESKPSLKGTGRGDAYRCWRLGSWNIFAGMAERRLRLSRRTCRLPERLEKEPISSAEMRLLLRNLRRRRVGHKEAFCFSGAGRGRGDHSQVLERQSGEGVGFDLRDVVVAEVERLQGGEGPQPLGRDPAPHATCSSVGTFPRLVAERGKAARGVGGVE</sequence>
<name>A0A4Z2F5T9_9TELE</name>
<evidence type="ECO:0000313" key="3">
    <source>
        <dbReference type="Proteomes" id="UP000314294"/>
    </source>
</evidence>
<keyword evidence="3" id="KW-1185">Reference proteome</keyword>
<dbReference type="AlphaFoldDB" id="A0A4Z2F5T9"/>
<dbReference type="Proteomes" id="UP000314294">
    <property type="component" value="Unassembled WGS sequence"/>
</dbReference>
<reference evidence="2 3" key="1">
    <citation type="submission" date="2019-03" db="EMBL/GenBank/DDBJ databases">
        <title>First draft genome of Liparis tanakae, snailfish: a comprehensive survey of snailfish specific genes.</title>
        <authorList>
            <person name="Kim W."/>
            <person name="Song I."/>
            <person name="Jeong J.-H."/>
            <person name="Kim D."/>
            <person name="Kim S."/>
            <person name="Ryu S."/>
            <person name="Song J.Y."/>
            <person name="Lee S.K."/>
        </authorList>
    </citation>
    <scope>NUCLEOTIDE SEQUENCE [LARGE SCALE GENOMIC DNA]</scope>
    <source>
        <tissue evidence="2">Muscle</tissue>
    </source>
</reference>
<comment type="caution">
    <text evidence="2">The sequence shown here is derived from an EMBL/GenBank/DDBJ whole genome shotgun (WGS) entry which is preliminary data.</text>
</comment>
<dbReference type="EMBL" id="SRLO01001595">
    <property type="protein sequence ID" value="TNN36606.1"/>
    <property type="molecule type" value="Genomic_DNA"/>
</dbReference>